<feature type="transmembrane region" description="Helical" evidence="7">
    <location>
        <begin position="125"/>
        <end position="147"/>
    </location>
</feature>
<evidence type="ECO:0000259" key="9">
    <source>
        <dbReference type="Pfam" id="PF21082"/>
    </source>
</evidence>
<evidence type="ECO:0000313" key="12">
    <source>
        <dbReference type="Proteomes" id="UP000018141"/>
    </source>
</evidence>
<organism evidence="11 12">
    <name type="scientific">Bacteroides pectinophilus CAG:437</name>
    <dbReference type="NCBI Taxonomy" id="1263051"/>
    <lineage>
        <taxon>Bacteria</taxon>
        <taxon>Bacillati</taxon>
        <taxon>Bacillota</taxon>
        <taxon>Clostridia</taxon>
        <taxon>Eubacteriales</taxon>
    </lineage>
</organism>
<comment type="subcellular location">
    <subcellularLocation>
        <location evidence="1">Cell membrane</location>
        <topology evidence="1">Multi-pass membrane protein</topology>
    </subcellularLocation>
</comment>
<evidence type="ECO:0000256" key="7">
    <source>
        <dbReference type="SAM" id="Phobius"/>
    </source>
</evidence>
<evidence type="ECO:0000259" key="8">
    <source>
        <dbReference type="Pfam" id="PF00924"/>
    </source>
</evidence>
<feature type="transmembrane region" description="Helical" evidence="7">
    <location>
        <begin position="40"/>
        <end position="60"/>
    </location>
</feature>
<feature type="domain" description="Mechanosensitive ion channel MscS C-terminal" evidence="9">
    <location>
        <begin position="207"/>
        <end position="288"/>
    </location>
</feature>
<protein>
    <recommendedName>
        <fullName evidence="13">Small-conductance mechanosensitive channel</fullName>
    </recommendedName>
</protein>
<dbReference type="SUPFAM" id="SSF82861">
    <property type="entry name" value="Mechanosensitive channel protein MscS (YggB), transmembrane region"/>
    <property type="match status" value="1"/>
</dbReference>
<dbReference type="InterPro" id="IPR006685">
    <property type="entry name" value="MscS_channel_2nd"/>
</dbReference>
<feature type="domain" description="Mechanosensitive ion channel MscS" evidence="8">
    <location>
        <begin position="134"/>
        <end position="198"/>
    </location>
</feature>
<dbReference type="AlphaFoldDB" id="R7AQB9"/>
<evidence type="ECO:0000256" key="6">
    <source>
        <dbReference type="ARBA" id="ARBA00023136"/>
    </source>
</evidence>
<evidence type="ECO:0000256" key="5">
    <source>
        <dbReference type="ARBA" id="ARBA00022989"/>
    </source>
</evidence>
<keyword evidence="6 7" id="KW-0472">Membrane</keyword>
<dbReference type="PANTHER" id="PTHR30221">
    <property type="entry name" value="SMALL-CONDUCTANCE MECHANOSENSITIVE CHANNEL"/>
    <property type="match status" value="1"/>
</dbReference>
<evidence type="ECO:0000256" key="4">
    <source>
        <dbReference type="ARBA" id="ARBA00022692"/>
    </source>
</evidence>
<dbReference type="SUPFAM" id="SSF82689">
    <property type="entry name" value="Mechanosensitive channel protein MscS (YggB), C-terminal domain"/>
    <property type="match status" value="1"/>
</dbReference>
<dbReference type="InterPro" id="IPR011066">
    <property type="entry name" value="MscS_channel_C_sf"/>
</dbReference>
<dbReference type="SUPFAM" id="SSF50182">
    <property type="entry name" value="Sm-like ribonucleoproteins"/>
    <property type="match status" value="1"/>
</dbReference>
<keyword evidence="5 7" id="KW-1133">Transmembrane helix</keyword>
<reference evidence="11" key="1">
    <citation type="submission" date="2012-11" db="EMBL/GenBank/DDBJ databases">
        <title>Dependencies among metagenomic species, viruses, plasmids and units of genetic variation.</title>
        <authorList>
            <person name="Nielsen H.B."/>
            <person name="Almeida M."/>
            <person name="Juncker A.S."/>
            <person name="Rasmussen S."/>
            <person name="Li J."/>
            <person name="Sunagawa S."/>
            <person name="Plichta D."/>
            <person name="Gautier L."/>
            <person name="Le Chatelier E."/>
            <person name="Peletier E."/>
            <person name="Bonde I."/>
            <person name="Nielsen T."/>
            <person name="Manichanh C."/>
            <person name="Arumugam M."/>
            <person name="Batto J."/>
            <person name="Santos M.B.Q.D."/>
            <person name="Blom N."/>
            <person name="Borruel N."/>
            <person name="Burgdorf K.S."/>
            <person name="Boumezbeur F."/>
            <person name="Casellas F."/>
            <person name="Dore J."/>
            <person name="Guarner F."/>
            <person name="Hansen T."/>
            <person name="Hildebrand F."/>
            <person name="Kaas R.S."/>
            <person name="Kennedy S."/>
            <person name="Kristiansen K."/>
            <person name="Kultima J.R."/>
            <person name="Leonard P."/>
            <person name="Levenez F."/>
            <person name="Lund O."/>
            <person name="Moumen B."/>
            <person name="Le Paslier D."/>
            <person name="Pons N."/>
            <person name="Pedersen O."/>
            <person name="Prifti E."/>
            <person name="Qin J."/>
            <person name="Raes J."/>
            <person name="Tap J."/>
            <person name="Tims S."/>
            <person name="Ussery D.W."/>
            <person name="Yamada T."/>
            <person name="MetaHit consortium"/>
            <person name="Renault P."/>
            <person name="Sicheritz-Ponten T."/>
            <person name="Bork P."/>
            <person name="Wang J."/>
            <person name="Brunak S."/>
            <person name="Ehrlich S.D."/>
        </authorList>
    </citation>
    <scope>NUCLEOTIDE SEQUENCE [LARGE SCALE GENOMIC DNA]</scope>
</reference>
<dbReference type="InterPro" id="IPR011014">
    <property type="entry name" value="MscS_channel_TM-2"/>
</dbReference>
<evidence type="ECO:0000259" key="10">
    <source>
        <dbReference type="Pfam" id="PF21088"/>
    </source>
</evidence>
<dbReference type="PANTHER" id="PTHR30221:SF1">
    <property type="entry name" value="SMALL-CONDUCTANCE MECHANOSENSITIVE CHANNEL"/>
    <property type="match status" value="1"/>
</dbReference>
<comment type="similarity">
    <text evidence="2">Belongs to the MscS (TC 1.A.23) family.</text>
</comment>
<dbReference type="GO" id="GO:0005886">
    <property type="term" value="C:plasma membrane"/>
    <property type="evidence" value="ECO:0007669"/>
    <property type="project" value="UniProtKB-SubCell"/>
</dbReference>
<dbReference type="Pfam" id="PF21088">
    <property type="entry name" value="MS_channel_1st"/>
    <property type="match status" value="1"/>
</dbReference>
<keyword evidence="3" id="KW-1003">Cell membrane</keyword>
<dbReference type="Gene3D" id="1.10.287.1260">
    <property type="match status" value="1"/>
</dbReference>
<dbReference type="InterPro" id="IPR049142">
    <property type="entry name" value="MS_channel_1st"/>
</dbReference>
<dbReference type="Pfam" id="PF21082">
    <property type="entry name" value="MS_channel_3rd"/>
    <property type="match status" value="1"/>
</dbReference>
<dbReference type="InterPro" id="IPR045275">
    <property type="entry name" value="MscS_archaea/bacteria_type"/>
</dbReference>
<evidence type="ECO:0000256" key="3">
    <source>
        <dbReference type="ARBA" id="ARBA00022475"/>
    </source>
</evidence>
<evidence type="ECO:0008006" key="13">
    <source>
        <dbReference type="Google" id="ProtNLM"/>
    </source>
</evidence>
<sequence>MNNILTAFAQTAEVKDVKEVVEETQRFFTMNDMRTILDKFIEWCASTVGTIVWALIVWVIGKKILKALLKVLGKALDRSRLDEGVTKFMLSSSRFAGNVVLVIMIIDILGFDTTSFIAVLGSAGIALGMSLQGSLANVAGGILILLFKPFAVGDYIVAGGYEGNVTTIDLLYTKLITIDNKMVTIPNGTLSNSSIVNVASQPQRRLDIQIGIGYSSDLKLAKRLLLDAMNKQAGVLTDKDIMVVVKSLDDSCVTLETRCWVVTSDYWNVRFALLEGYKETFDDNGIEIPFNQMDVHIVQ</sequence>
<dbReference type="InterPro" id="IPR049278">
    <property type="entry name" value="MS_channel_C"/>
</dbReference>
<proteinExistence type="inferred from homology"/>
<dbReference type="Gene3D" id="2.30.30.60">
    <property type="match status" value="1"/>
</dbReference>
<evidence type="ECO:0000256" key="1">
    <source>
        <dbReference type="ARBA" id="ARBA00004651"/>
    </source>
</evidence>
<evidence type="ECO:0000256" key="2">
    <source>
        <dbReference type="ARBA" id="ARBA00008017"/>
    </source>
</evidence>
<comment type="caution">
    <text evidence="11">The sequence shown here is derived from an EMBL/GenBank/DDBJ whole genome shotgun (WGS) entry which is preliminary data.</text>
</comment>
<dbReference type="EMBL" id="CBHH010000014">
    <property type="protein sequence ID" value="CDD55626.1"/>
    <property type="molecule type" value="Genomic_DNA"/>
</dbReference>
<dbReference type="Gene3D" id="3.30.70.100">
    <property type="match status" value="1"/>
</dbReference>
<accession>R7AQB9</accession>
<evidence type="ECO:0000313" key="11">
    <source>
        <dbReference type="EMBL" id="CDD55626.1"/>
    </source>
</evidence>
<dbReference type="InterPro" id="IPR010920">
    <property type="entry name" value="LSM_dom_sf"/>
</dbReference>
<keyword evidence="4 7" id="KW-0812">Transmembrane</keyword>
<dbReference type="GO" id="GO:0008381">
    <property type="term" value="F:mechanosensitive monoatomic ion channel activity"/>
    <property type="evidence" value="ECO:0007669"/>
    <property type="project" value="InterPro"/>
</dbReference>
<dbReference type="Proteomes" id="UP000018141">
    <property type="component" value="Unassembled WGS sequence"/>
</dbReference>
<feature type="transmembrane region" description="Helical" evidence="7">
    <location>
        <begin position="95"/>
        <end position="119"/>
    </location>
</feature>
<dbReference type="Pfam" id="PF00924">
    <property type="entry name" value="MS_channel_2nd"/>
    <property type="match status" value="1"/>
</dbReference>
<gene>
    <name evidence="11" type="ORF">BN656_00391</name>
</gene>
<feature type="domain" description="Mechanosensitive ion channel transmembrane helices 2/3" evidence="10">
    <location>
        <begin position="99"/>
        <end position="132"/>
    </location>
</feature>
<name>R7AQB9_9FIRM</name>
<dbReference type="InterPro" id="IPR023408">
    <property type="entry name" value="MscS_beta-dom_sf"/>
</dbReference>